<accession>A0ABR1MWU2</accession>
<evidence type="ECO:0000256" key="1">
    <source>
        <dbReference type="SAM" id="MobiDB-lite"/>
    </source>
</evidence>
<protein>
    <submittedName>
        <fullName evidence="2">Uncharacterized protein</fullName>
    </submittedName>
</protein>
<keyword evidence="3" id="KW-1185">Reference proteome</keyword>
<name>A0ABR1MWU2_9PEZI</name>
<feature type="region of interest" description="Disordered" evidence="1">
    <location>
        <begin position="72"/>
        <end position="109"/>
    </location>
</feature>
<dbReference type="EMBL" id="JBBPBF010000045">
    <property type="protein sequence ID" value="KAK7606610.1"/>
    <property type="molecule type" value="Genomic_DNA"/>
</dbReference>
<gene>
    <name evidence="2" type="ORF">JOL62DRAFT_607101</name>
</gene>
<reference evidence="2 3" key="1">
    <citation type="submission" date="2024-04" db="EMBL/GenBank/DDBJ databases">
        <title>Phyllosticta paracitricarpa is synonymous to the EU quarantine fungus P. citricarpa based on phylogenomic analyses.</title>
        <authorList>
            <consortium name="Lawrence Berkeley National Laboratory"/>
            <person name="Van ingen-buijs V.A."/>
            <person name="Van westerhoven A.C."/>
            <person name="Haridas S."/>
            <person name="Skiadas P."/>
            <person name="Martin F."/>
            <person name="Groenewald J.Z."/>
            <person name="Crous P.W."/>
            <person name="Seidl M.F."/>
        </authorList>
    </citation>
    <scope>NUCLEOTIDE SEQUENCE [LARGE SCALE GENOMIC DNA]</scope>
    <source>
        <strain evidence="2 3">CBS 141358</strain>
    </source>
</reference>
<proteinExistence type="predicted"/>
<evidence type="ECO:0000313" key="3">
    <source>
        <dbReference type="Proteomes" id="UP001367316"/>
    </source>
</evidence>
<sequence length="147" mass="16198">MVYASLTEGEQFSNSISTPCVVPLSIILPPRAWPTGKVDSTQTQNETRVRSSLTIDHEYPDISNRNYMRNALQDTPMDDSYPDTQPIKLSSSHEHGLRTTSAKQLPRPIVLPPTAIRSRSQGECAANSWPLAGREETFGAHAYQGTG</sequence>
<organism evidence="2 3">
    <name type="scientific">Phyllosticta paracitricarpa</name>
    <dbReference type="NCBI Taxonomy" id="2016321"/>
    <lineage>
        <taxon>Eukaryota</taxon>
        <taxon>Fungi</taxon>
        <taxon>Dikarya</taxon>
        <taxon>Ascomycota</taxon>
        <taxon>Pezizomycotina</taxon>
        <taxon>Dothideomycetes</taxon>
        <taxon>Dothideomycetes incertae sedis</taxon>
        <taxon>Botryosphaeriales</taxon>
        <taxon>Phyllostictaceae</taxon>
        <taxon>Phyllosticta</taxon>
    </lineage>
</organism>
<comment type="caution">
    <text evidence="2">The sequence shown here is derived from an EMBL/GenBank/DDBJ whole genome shotgun (WGS) entry which is preliminary data.</text>
</comment>
<dbReference type="Proteomes" id="UP001367316">
    <property type="component" value="Unassembled WGS sequence"/>
</dbReference>
<evidence type="ECO:0000313" key="2">
    <source>
        <dbReference type="EMBL" id="KAK7606610.1"/>
    </source>
</evidence>